<reference evidence="1" key="1">
    <citation type="journal article" date="2021" name="Microorganisms">
        <title>Phylogenomic Reconstruction and Metabolic Potential of the Genus Aminobacter.</title>
        <authorList>
            <person name="Artuso I."/>
            <person name="Turrini P."/>
            <person name="Pirolo M."/>
            <person name="Lugli G.A."/>
            <person name="Ventura M."/>
            <person name="Visca P."/>
        </authorList>
    </citation>
    <scope>NUCLEOTIDE SEQUENCE</scope>
    <source>
        <strain evidence="1">LMG 26462</strain>
    </source>
</reference>
<organism evidence="1 2">
    <name type="scientific">Aminobacter anthyllidis</name>
    <dbReference type="NCBI Taxonomy" id="1035067"/>
    <lineage>
        <taxon>Bacteria</taxon>
        <taxon>Pseudomonadati</taxon>
        <taxon>Pseudomonadota</taxon>
        <taxon>Alphaproteobacteria</taxon>
        <taxon>Hyphomicrobiales</taxon>
        <taxon>Phyllobacteriaceae</taxon>
        <taxon>Aminobacter</taxon>
    </lineage>
</organism>
<accession>A0A9X1D8U6</accession>
<protein>
    <submittedName>
        <fullName evidence="1">Uncharacterized protein</fullName>
    </submittedName>
</protein>
<dbReference type="AlphaFoldDB" id="A0A9X1D8U6"/>
<evidence type="ECO:0000313" key="1">
    <source>
        <dbReference type="EMBL" id="MBT1159424.1"/>
    </source>
</evidence>
<reference evidence="1" key="2">
    <citation type="submission" date="2021-03" db="EMBL/GenBank/DDBJ databases">
        <authorList>
            <person name="Artuso I."/>
            <person name="Turrini P."/>
            <person name="Pirolo M."/>
            <person name="Lugli G.A."/>
            <person name="Ventura M."/>
            <person name="Visca P."/>
        </authorList>
    </citation>
    <scope>NUCLEOTIDE SEQUENCE</scope>
    <source>
        <strain evidence="1">LMG 26462</strain>
    </source>
</reference>
<proteinExistence type="predicted"/>
<dbReference type="Proteomes" id="UP001138921">
    <property type="component" value="Unassembled WGS sequence"/>
</dbReference>
<dbReference type="EMBL" id="JAFLWW010000011">
    <property type="protein sequence ID" value="MBT1159424.1"/>
    <property type="molecule type" value="Genomic_DNA"/>
</dbReference>
<evidence type="ECO:0000313" key="2">
    <source>
        <dbReference type="Proteomes" id="UP001138921"/>
    </source>
</evidence>
<keyword evidence="2" id="KW-1185">Reference proteome</keyword>
<comment type="caution">
    <text evidence="1">The sequence shown here is derived from an EMBL/GenBank/DDBJ whole genome shotgun (WGS) entry which is preliminary data.</text>
</comment>
<gene>
    <name evidence="1" type="ORF">J1C56_28035</name>
</gene>
<dbReference type="RefSeq" id="WP_214393266.1">
    <property type="nucleotide sequence ID" value="NZ_JAFLWW010000011.1"/>
</dbReference>
<sequence>MPAMATSSFITELTCAANETSKLTPHETARLLQQAAATIRNYRERVDYPETPANDRSQGDIVFDLMAMASAVELFSPEKISALLQEAASTIRVCKVLGETSKTTGNAP</sequence>
<name>A0A9X1D8U6_9HYPH</name>